<feature type="domain" description="Exonuclease VII large subunit C-terminal" evidence="6">
    <location>
        <begin position="165"/>
        <end position="480"/>
    </location>
</feature>
<keyword evidence="4" id="KW-0269">Exonuclease</keyword>
<dbReference type="GO" id="GO:0009318">
    <property type="term" value="C:exodeoxyribonuclease VII complex"/>
    <property type="evidence" value="ECO:0007669"/>
    <property type="project" value="InterPro"/>
</dbReference>
<dbReference type="CDD" id="cd04489">
    <property type="entry name" value="ExoVII_LU_OBF"/>
    <property type="match status" value="1"/>
</dbReference>
<dbReference type="InterPro" id="IPR020579">
    <property type="entry name" value="Exonuc_VII_lsu_C"/>
</dbReference>
<dbReference type="InterPro" id="IPR025824">
    <property type="entry name" value="OB-fold_nuc-bd_dom"/>
</dbReference>
<dbReference type="GO" id="GO:0006308">
    <property type="term" value="P:DNA catabolic process"/>
    <property type="evidence" value="ECO:0007669"/>
    <property type="project" value="InterPro"/>
</dbReference>
<dbReference type="NCBIfam" id="TIGR00237">
    <property type="entry name" value="xseA"/>
    <property type="match status" value="1"/>
</dbReference>
<evidence type="ECO:0000256" key="3">
    <source>
        <dbReference type="ARBA" id="ARBA00022801"/>
    </source>
</evidence>
<gene>
    <name evidence="8" type="ORF">METZ01_LOCUS2462</name>
</gene>
<organism evidence="8">
    <name type="scientific">marine metagenome</name>
    <dbReference type="NCBI Taxonomy" id="408172"/>
    <lineage>
        <taxon>unclassified sequences</taxon>
        <taxon>metagenomes</taxon>
        <taxon>ecological metagenomes</taxon>
    </lineage>
</organism>
<dbReference type="Pfam" id="PF02601">
    <property type="entry name" value="Exonuc_VII_L"/>
    <property type="match status" value="1"/>
</dbReference>
<sequence length="491" mass="55082">MQIPFEVDSPQKDENSKKEAPISNPSIPHISQRTQDPRNPASKQEKKPLTVSQLTRQISLLLEGKFRSLTVEGELSNVKRAASGHWYFSLKDDQSQIRGVMFRNAAAGLRFEPEDGLEVVVRGHLTVYQQRGEYQVMVSSMEPKGLGALQLAFEQLKAKLDAEGLFAAEHKQSIPFLPRRIGIVTSPTGAVIHDMLTVLERRFDGIPVLFFPVQVQGEMAAPSLVEAIQHLNTLRDSQQIDVLIVGRGGGSIEDLWAFNDEKLARAIFSSDIPVISAIGHETDFTIADFVSDLRAPTPSAAVELAVPKKEDLEHTVSQKHERMQRTMLQQLDRLREYVEAVRLRLASPDAMLQQHAQRVDDLDSLLRERTKRQLENLRNRISGIAEKLFLLSPGRELETQQHSLNLLQDRLTRAIGLLQIKLSDSVQQQMDLLDSLSPLSVLHRGYSVTLDNKGKSLRSVKEVHSGDKLQVRMEDGTLQTKVVSVKPKHPN</sequence>
<feature type="compositionally biased region" description="Polar residues" evidence="5">
    <location>
        <begin position="23"/>
        <end position="34"/>
    </location>
</feature>
<name>A0A381N7H5_9ZZZZ</name>
<keyword evidence="2" id="KW-0540">Nuclease</keyword>
<evidence type="ECO:0000259" key="7">
    <source>
        <dbReference type="Pfam" id="PF13742"/>
    </source>
</evidence>
<evidence type="ECO:0000256" key="5">
    <source>
        <dbReference type="SAM" id="MobiDB-lite"/>
    </source>
</evidence>
<dbReference type="PANTHER" id="PTHR30008:SF0">
    <property type="entry name" value="EXODEOXYRIBONUCLEASE 7 LARGE SUBUNIT"/>
    <property type="match status" value="1"/>
</dbReference>
<dbReference type="HAMAP" id="MF_00378">
    <property type="entry name" value="Exonuc_7_L"/>
    <property type="match status" value="1"/>
</dbReference>
<evidence type="ECO:0000256" key="1">
    <source>
        <dbReference type="ARBA" id="ARBA00022490"/>
    </source>
</evidence>
<dbReference type="GO" id="GO:0008855">
    <property type="term" value="F:exodeoxyribonuclease VII activity"/>
    <property type="evidence" value="ECO:0007669"/>
    <property type="project" value="InterPro"/>
</dbReference>
<evidence type="ECO:0000256" key="2">
    <source>
        <dbReference type="ARBA" id="ARBA00022722"/>
    </source>
</evidence>
<evidence type="ECO:0000313" key="8">
    <source>
        <dbReference type="EMBL" id="SUZ49608.1"/>
    </source>
</evidence>
<accession>A0A381N7H5</accession>
<reference evidence="8" key="1">
    <citation type="submission" date="2018-05" db="EMBL/GenBank/DDBJ databases">
        <authorList>
            <person name="Lanie J.A."/>
            <person name="Ng W.-L."/>
            <person name="Kazmierczak K.M."/>
            <person name="Andrzejewski T.M."/>
            <person name="Davidsen T.M."/>
            <person name="Wayne K.J."/>
            <person name="Tettelin H."/>
            <person name="Glass J.I."/>
            <person name="Rusch D."/>
            <person name="Podicherti R."/>
            <person name="Tsui H.-C.T."/>
            <person name="Winkler M.E."/>
        </authorList>
    </citation>
    <scope>NUCLEOTIDE SEQUENCE</scope>
</reference>
<dbReference type="PANTHER" id="PTHR30008">
    <property type="entry name" value="EXODEOXYRIBONUCLEASE 7 LARGE SUBUNIT"/>
    <property type="match status" value="1"/>
</dbReference>
<proteinExistence type="inferred from homology"/>
<feature type="compositionally biased region" description="Basic and acidic residues" evidence="5">
    <location>
        <begin position="9"/>
        <end position="20"/>
    </location>
</feature>
<feature type="region of interest" description="Disordered" evidence="5">
    <location>
        <begin position="1"/>
        <end position="50"/>
    </location>
</feature>
<dbReference type="GO" id="GO:0003676">
    <property type="term" value="F:nucleic acid binding"/>
    <property type="evidence" value="ECO:0007669"/>
    <property type="project" value="InterPro"/>
</dbReference>
<dbReference type="InterPro" id="IPR003753">
    <property type="entry name" value="Exonuc_VII_L"/>
</dbReference>
<keyword evidence="3" id="KW-0378">Hydrolase</keyword>
<evidence type="ECO:0000259" key="6">
    <source>
        <dbReference type="Pfam" id="PF02601"/>
    </source>
</evidence>
<keyword evidence="1" id="KW-0963">Cytoplasm</keyword>
<dbReference type="Pfam" id="PF13742">
    <property type="entry name" value="tRNA_anti_2"/>
    <property type="match status" value="1"/>
</dbReference>
<evidence type="ECO:0000256" key="4">
    <source>
        <dbReference type="ARBA" id="ARBA00022839"/>
    </source>
</evidence>
<protein>
    <submittedName>
        <fullName evidence="8">Uncharacterized protein</fullName>
    </submittedName>
</protein>
<dbReference type="EMBL" id="UINC01000125">
    <property type="protein sequence ID" value="SUZ49608.1"/>
    <property type="molecule type" value="Genomic_DNA"/>
</dbReference>
<feature type="domain" description="OB-fold nucleic acid binding" evidence="7">
    <location>
        <begin position="49"/>
        <end position="142"/>
    </location>
</feature>
<dbReference type="AlphaFoldDB" id="A0A381N7H5"/>